<evidence type="ECO:0000256" key="4">
    <source>
        <dbReference type="ARBA" id="ARBA00022723"/>
    </source>
</evidence>
<comment type="cofactor">
    <cofactor evidence="13">
        <name>Mg(2+)</name>
        <dbReference type="ChEBI" id="CHEBI:18420"/>
    </cofactor>
    <text evidence="13">Binds 1 Mg(2+) ion per subunit.</text>
</comment>
<feature type="site" description="Transition state stabilizer" evidence="13">
    <location>
        <position position="74"/>
    </location>
</feature>
<feature type="binding site" evidence="13">
    <location>
        <position position="58"/>
    </location>
    <ligand>
        <name>Mg(2+)</name>
        <dbReference type="ChEBI" id="CHEBI:18420"/>
    </ligand>
</feature>
<evidence type="ECO:0000313" key="15">
    <source>
        <dbReference type="Proteomes" id="UP001223586"/>
    </source>
</evidence>
<comment type="caution">
    <text evidence="13">Lacks conserved residue(s) required for the propagation of feature annotation.</text>
</comment>
<comment type="caution">
    <text evidence="14">The sequence shown here is derived from an EMBL/GenBank/DDBJ whole genome shotgun (WGS) entry which is preliminary data.</text>
</comment>
<protein>
    <recommendedName>
        <fullName evidence="12 13">Holliday junction resolvase RecU</fullName>
        <ecNumber evidence="13">3.1.21.10</ecNumber>
    </recommendedName>
    <alternativeName>
        <fullName evidence="13">Recombination protein U homolog</fullName>
    </alternativeName>
</protein>
<dbReference type="InterPro" id="IPR004612">
    <property type="entry name" value="Resolv_RecU"/>
</dbReference>
<dbReference type="PIRSF" id="PIRSF037785">
    <property type="entry name" value="RecU"/>
    <property type="match status" value="1"/>
</dbReference>
<sequence>MNYGKRGMALEEMLEWTNQAYKTMNLALVDKIPTPWRAYYNKRKGISSATPMKKSSVDFGGTIKGGQAIYFEAKSTKNKTSFPLSNIEEHQIYYLLAVEKLGGIGFFIIEFSTLNERYLVPTGFILRHWEHQRLGGRKSITINSIREGAWLIPTSNVPADYLKIVNSHLLKKEA</sequence>
<dbReference type="SUPFAM" id="SSF52980">
    <property type="entry name" value="Restriction endonuclease-like"/>
    <property type="match status" value="1"/>
</dbReference>
<dbReference type="InterPro" id="IPR011335">
    <property type="entry name" value="Restrct_endonuc-II-like"/>
</dbReference>
<dbReference type="Pfam" id="PF03838">
    <property type="entry name" value="RecU"/>
    <property type="match status" value="1"/>
</dbReference>
<keyword evidence="15" id="KW-1185">Reference proteome</keyword>
<feature type="binding site" evidence="13">
    <location>
        <position position="72"/>
    </location>
    <ligand>
        <name>Mg(2+)</name>
        <dbReference type="ChEBI" id="CHEBI:18420"/>
    </ligand>
</feature>
<dbReference type="CDD" id="cd22354">
    <property type="entry name" value="RecU-like"/>
    <property type="match status" value="1"/>
</dbReference>
<dbReference type="Gene3D" id="3.40.1350.10">
    <property type="match status" value="1"/>
</dbReference>
<comment type="catalytic activity">
    <reaction evidence="13">
        <text>Endonucleolytic cleavage at a junction such as a reciprocal single-stranded crossover between two homologous DNA duplexes (Holliday junction).</text>
        <dbReference type="EC" id="3.1.21.10"/>
    </reaction>
</comment>
<comment type="similarity">
    <text evidence="11 13">Belongs to the RecU family.</text>
</comment>
<gene>
    <name evidence="13" type="primary">recU</name>
    <name evidence="14" type="ORF">J2S08_001857</name>
</gene>
<evidence type="ECO:0000256" key="2">
    <source>
        <dbReference type="ARBA" id="ARBA00022490"/>
    </source>
</evidence>
<evidence type="ECO:0000256" key="13">
    <source>
        <dbReference type="HAMAP-Rule" id="MF_00130"/>
    </source>
</evidence>
<evidence type="ECO:0000256" key="9">
    <source>
        <dbReference type="ARBA" id="ARBA00023172"/>
    </source>
</evidence>
<keyword evidence="7 13" id="KW-0378">Hydrolase</keyword>
<organism evidence="14 15">
    <name type="scientific">Bacillus chungangensis</name>
    <dbReference type="NCBI Taxonomy" id="587633"/>
    <lineage>
        <taxon>Bacteria</taxon>
        <taxon>Bacillati</taxon>
        <taxon>Bacillota</taxon>
        <taxon>Bacilli</taxon>
        <taxon>Bacillales</taxon>
        <taxon>Bacillaceae</taxon>
        <taxon>Bacillus</taxon>
    </lineage>
</organism>
<name>A0ABT9WRV6_9BACI</name>
<dbReference type="EC" id="3.1.21.10" evidence="13"/>
<keyword evidence="9 13" id="KW-0233">DNA recombination</keyword>
<dbReference type="Proteomes" id="UP001223586">
    <property type="component" value="Unassembled WGS sequence"/>
</dbReference>
<keyword evidence="5 13" id="KW-0255">Endonuclease</keyword>
<comment type="subcellular location">
    <subcellularLocation>
        <location evidence="1 13">Cytoplasm</location>
    </subcellularLocation>
</comment>
<evidence type="ECO:0000256" key="3">
    <source>
        <dbReference type="ARBA" id="ARBA00022722"/>
    </source>
</evidence>
<evidence type="ECO:0000256" key="6">
    <source>
        <dbReference type="ARBA" id="ARBA00022763"/>
    </source>
</evidence>
<dbReference type="EMBL" id="JAUSTT010000009">
    <property type="protein sequence ID" value="MDQ0176021.1"/>
    <property type="molecule type" value="Genomic_DNA"/>
</dbReference>
<keyword evidence="6 13" id="KW-0227">DNA damage</keyword>
<keyword evidence="3 13" id="KW-0540">Nuclease</keyword>
<keyword evidence="8 13" id="KW-0460">Magnesium</keyword>
<dbReference type="HAMAP" id="MF_00130">
    <property type="entry name" value="RecU"/>
    <property type="match status" value="1"/>
</dbReference>
<evidence type="ECO:0000256" key="10">
    <source>
        <dbReference type="ARBA" id="ARBA00023204"/>
    </source>
</evidence>
<keyword evidence="10 13" id="KW-0234">DNA repair</keyword>
<keyword evidence="4 13" id="KW-0479">Metal-binding</keyword>
<evidence type="ECO:0000256" key="11">
    <source>
        <dbReference type="ARBA" id="ARBA00023447"/>
    </source>
</evidence>
<keyword evidence="2 13" id="KW-0963">Cytoplasm</keyword>
<evidence type="ECO:0000256" key="1">
    <source>
        <dbReference type="ARBA" id="ARBA00004496"/>
    </source>
</evidence>
<dbReference type="InterPro" id="IPR011856">
    <property type="entry name" value="tRNA_endonuc-like_dom_sf"/>
</dbReference>
<accession>A0ABT9WRV6</accession>
<dbReference type="RefSeq" id="WP_307228834.1">
    <property type="nucleotide sequence ID" value="NZ_JAUSTT010000009.1"/>
</dbReference>
<evidence type="ECO:0000256" key="8">
    <source>
        <dbReference type="ARBA" id="ARBA00022842"/>
    </source>
</evidence>
<evidence type="ECO:0000313" key="14">
    <source>
        <dbReference type="EMBL" id="MDQ0176021.1"/>
    </source>
</evidence>
<feature type="binding site" evidence="13">
    <location>
        <position position="91"/>
    </location>
    <ligand>
        <name>Mg(2+)</name>
        <dbReference type="ChEBI" id="CHEBI:18420"/>
    </ligand>
</feature>
<proteinExistence type="inferred from homology"/>
<evidence type="ECO:0000256" key="5">
    <source>
        <dbReference type="ARBA" id="ARBA00022759"/>
    </source>
</evidence>
<evidence type="ECO:0000256" key="7">
    <source>
        <dbReference type="ARBA" id="ARBA00022801"/>
    </source>
</evidence>
<reference evidence="14 15" key="1">
    <citation type="submission" date="2023-07" db="EMBL/GenBank/DDBJ databases">
        <title>Genomic Encyclopedia of Type Strains, Phase IV (KMG-IV): sequencing the most valuable type-strain genomes for metagenomic binning, comparative biology and taxonomic classification.</title>
        <authorList>
            <person name="Goeker M."/>
        </authorList>
    </citation>
    <scope>NUCLEOTIDE SEQUENCE [LARGE SCALE GENOMIC DNA]</scope>
    <source>
        <strain evidence="14 15">DSM 23837</strain>
    </source>
</reference>
<evidence type="ECO:0000256" key="12">
    <source>
        <dbReference type="ARBA" id="ARBA00029523"/>
    </source>
</evidence>
<comment type="function">
    <text evidence="13">Endonuclease that resolves Holliday junction intermediates in genetic recombination. Cleaves mobile four-strand junctions by introducing symmetrical nicks in paired strands. Promotes annealing of linear ssDNA with homologous dsDNA. Required for DNA repair, homologous recombination and chromosome segregation.</text>
</comment>